<evidence type="ECO:0000313" key="2">
    <source>
        <dbReference type="Proteomes" id="UP000095342"/>
    </source>
</evidence>
<evidence type="ECO:0000313" key="1">
    <source>
        <dbReference type="EMBL" id="AOV16422.1"/>
    </source>
</evidence>
<gene>
    <name evidence="1" type="ORF">BJI67_04470</name>
</gene>
<name>A0A1D8K645_9GAMM</name>
<keyword evidence="2" id="KW-1185">Reference proteome</keyword>
<dbReference type="EMBL" id="CP017448">
    <property type="protein sequence ID" value="AOV16422.1"/>
    <property type="molecule type" value="Genomic_DNA"/>
</dbReference>
<protein>
    <submittedName>
        <fullName evidence="1">Uncharacterized protein</fullName>
    </submittedName>
</protein>
<organism evidence="1 2">
    <name type="scientific">Acidihalobacter aeolianus</name>
    <dbReference type="NCBI Taxonomy" id="2792603"/>
    <lineage>
        <taxon>Bacteria</taxon>
        <taxon>Pseudomonadati</taxon>
        <taxon>Pseudomonadota</taxon>
        <taxon>Gammaproteobacteria</taxon>
        <taxon>Chromatiales</taxon>
        <taxon>Ectothiorhodospiraceae</taxon>
        <taxon>Acidihalobacter</taxon>
    </lineage>
</organism>
<proteinExistence type="predicted"/>
<dbReference type="AlphaFoldDB" id="A0A1D8K645"/>
<sequence>MSQRLPHPILEYVIDGAHALSEFGVSPSPLLGEFRIADYVGDYRVRTPRESHDLIAACARVFFEEDAPFLAQIDGRGLGRDYGVTLFATFAVVEFDAFTPEAHFLVLAPKLPGKPADAPYAGLWAAQRMEAVQAAAQQDPDTLLAETDALLAYLHSATPPQVAPRRRNLWQRLLGR</sequence>
<dbReference type="KEGG" id="aaeo:BJI67_04470"/>
<accession>A0A1D8K645</accession>
<dbReference type="RefSeq" id="WP_070072014.1">
    <property type="nucleotide sequence ID" value="NZ_CP017448.1"/>
</dbReference>
<dbReference type="Proteomes" id="UP000095342">
    <property type="component" value="Chromosome"/>
</dbReference>
<reference evidence="1 2" key="1">
    <citation type="submission" date="2016-09" db="EMBL/GenBank/DDBJ databases">
        <title>Acidihalobacter prosperus V6 (DSM14174).</title>
        <authorList>
            <person name="Khaleque H.N."/>
            <person name="Ramsay J.P."/>
            <person name="Murphy R.J.T."/>
            <person name="Kaksonen A.H."/>
            <person name="Boxall N.J."/>
            <person name="Watkin E.L.J."/>
        </authorList>
    </citation>
    <scope>NUCLEOTIDE SEQUENCE [LARGE SCALE GENOMIC DNA]</scope>
    <source>
        <strain evidence="1 2">V6</strain>
    </source>
</reference>